<keyword evidence="1" id="KW-0805">Transcription regulation</keyword>
<dbReference type="AlphaFoldDB" id="A0A6G7YNW8"/>
<dbReference type="SUPFAM" id="SSF47413">
    <property type="entry name" value="lambda repressor-like DNA-binding domains"/>
    <property type="match status" value="1"/>
</dbReference>
<dbReference type="Gene3D" id="1.10.260.40">
    <property type="entry name" value="lambda repressor-like DNA-binding domains"/>
    <property type="match status" value="1"/>
</dbReference>
<dbReference type="RefSeq" id="WP_166410824.1">
    <property type="nucleotide sequence ID" value="NZ_CP049869.1"/>
</dbReference>
<sequence length="341" mass="36739">MQRRPTSFDIAALAGVSQPTVSRALSGNHSVSADTRARVLAAAEQLNYKVDKNASSLRRQHSKTLALLFFEEPSSDGAAINPFYLSMLGPMVRCCAQRGYDLLISFQQLSSDWHVDYEDSRKADGIILLGYGDYREHRPKLLALLERETHFVRWGSADKSSIGPTICSDNEQGGFDATEHLIAQGRKRIAFIGTATSAYPELLDRWRGYCRALSAYGLDADVALRADAEPEEADGRAAVADLLARGVAFDAIFAASDMAAIGAMHALQSLGKKIPDEVAIIGFDDIPAASLSSPPLSTMRQDARGAGEALVDVLLRSIDGKEVGGTLLPVRLVIRESSASA</sequence>
<dbReference type="KEGG" id="spii:G7077_05450"/>
<gene>
    <name evidence="5" type="ORF">G7077_05450</name>
</gene>
<keyword evidence="3" id="KW-0804">Transcription</keyword>
<dbReference type="SMART" id="SM00354">
    <property type="entry name" value="HTH_LACI"/>
    <property type="match status" value="1"/>
</dbReference>
<feature type="domain" description="HTH lacI-type" evidence="4">
    <location>
        <begin position="5"/>
        <end position="59"/>
    </location>
</feature>
<evidence type="ECO:0000256" key="1">
    <source>
        <dbReference type="ARBA" id="ARBA00023015"/>
    </source>
</evidence>
<accession>A0A6G7YNW8</accession>
<dbReference type="Proteomes" id="UP000503222">
    <property type="component" value="Chromosome"/>
</dbReference>
<dbReference type="InterPro" id="IPR046335">
    <property type="entry name" value="LacI/GalR-like_sensor"/>
</dbReference>
<dbReference type="GO" id="GO:0003700">
    <property type="term" value="F:DNA-binding transcription factor activity"/>
    <property type="evidence" value="ECO:0007669"/>
    <property type="project" value="TreeGrafter"/>
</dbReference>
<dbReference type="Pfam" id="PF00356">
    <property type="entry name" value="LacI"/>
    <property type="match status" value="1"/>
</dbReference>
<dbReference type="GO" id="GO:0000976">
    <property type="term" value="F:transcription cis-regulatory region binding"/>
    <property type="evidence" value="ECO:0007669"/>
    <property type="project" value="TreeGrafter"/>
</dbReference>
<dbReference type="SUPFAM" id="SSF53822">
    <property type="entry name" value="Periplasmic binding protein-like I"/>
    <property type="match status" value="1"/>
</dbReference>
<reference evidence="5 6" key="1">
    <citation type="submission" date="2020-03" db="EMBL/GenBank/DDBJ databases">
        <title>Sphingomonas sp. nov., isolated from fish.</title>
        <authorList>
            <person name="Hyun D.-W."/>
            <person name="Bae J.-W."/>
        </authorList>
    </citation>
    <scope>NUCLEOTIDE SEQUENCE [LARGE SCALE GENOMIC DNA]</scope>
    <source>
        <strain evidence="5 6">HDW15B</strain>
    </source>
</reference>
<dbReference type="Gene3D" id="3.40.50.2300">
    <property type="match status" value="2"/>
</dbReference>
<evidence type="ECO:0000256" key="3">
    <source>
        <dbReference type="ARBA" id="ARBA00023163"/>
    </source>
</evidence>
<proteinExistence type="predicted"/>
<keyword evidence="6" id="KW-1185">Reference proteome</keyword>
<dbReference type="InterPro" id="IPR028082">
    <property type="entry name" value="Peripla_BP_I"/>
</dbReference>
<evidence type="ECO:0000313" key="6">
    <source>
        <dbReference type="Proteomes" id="UP000503222"/>
    </source>
</evidence>
<evidence type="ECO:0000259" key="4">
    <source>
        <dbReference type="PROSITE" id="PS50932"/>
    </source>
</evidence>
<dbReference type="InterPro" id="IPR000843">
    <property type="entry name" value="HTH_LacI"/>
</dbReference>
<dbReference type="Pfam" id="PF13377">
    <property type="entry name" value="Peripla_BP_3"/>
    <property type="match status" value="1"/>
</dbReference>
<protein>
    <submittedName>
        <fullName evidence="5">LacI family transcriptional regulator</fullName>
    </submittedName>
</protein>
<dbReference type="EMBL" id="CP049869">
    <property type="protein sequence ID" value="QIK78431.1"/>
    <property type="molecule type" value="Genomic_DNA"/>
</dbReference>
<dbReference type="InterPro" id="IPR010982">
    <property type="entry name" value="Lambda_DNA-bd_dom_sf"/>
</dbReference>
<evidence type="ECO:0000256" key="2">
    <source>
        <dbReference type="ARBA" id="ARBA00023125"/>
    </source>
</evidence>
<name>A0A6G7YNW8_9SPHN</name>
<dbReference type="PROSITE" id="PS50932">
    <property type="entry name" value="HTH_LACI_2"/>
    <property type="match status" value="1"/>
</dbReference>
<keyword evidence="2" id="KW-0238">DNA-binding</keyword>
<dbReference type="PANTHER" id="PTHR30146">
    <property type="entry name" value="LACI-RELATED TRANSCRIPTIONAL REPRESSOR"/>
    <property type="match status" value="1"/>
</dbReference>
<dbReference type="PANTHER" id="PTHR30146:SF120">
    <property type="entry name" value="ALANINE RACEMASE"/>
    <property type="match status" value="1"/>
</dbReference>
<evidence type="ECO:0000313" key="5">
    <source>
        <dbReference type="EMBL" id="QIK78431.1"/>
    </source>
</evidence>
<organism evidence="5 6">
    <name type="scientific">Sphingomonas piscis</name>
    <dbReference type="NCBI Taxonomy" id="2714943"/>
    <lineage>
        <taxon>Bacteria</taxon>
        <taxon>Pseudomonadati</taxon>
        <taxon>Pseudomonadota</taxon>
        <taxon>Alphaproteobacteria</taxon>
        <taxon>Sphingomonadales</taxon>
        <taxon>Sphingomonadaceae</taxon>
        <taxon>Sphingomonas</taxon>
    </lineage>
</organism>
<dbReference type="CDD" id="cd01392">
    <property type="entry name" value="HTH_LacI"/>
    <property type="match status" value="1"/>
</dbReference>